<reference evidence="2 3" key="1">
    <citation type="submission" date="2014-12" db="EMBL/GenBank/DDBJ databases">
        <title>Mercury Reductase activity and rhizosphere competence traits in the genome of root associated Photobacterium halotolerans MELD1.</title>
        <authorList>
            <person name="Mathew D.C."/>
            <person name="Huang C.-C."/>
        </authorList>
    </citation>
    <scope>NUCLEOTIDE SEQUENCE [LARGE SCALE GENOMIC DNA]</scope>
    <source>
        <strain evidence="2 3">MELD1</strain>
    </source>
</reference>
<dbReference type="AlphaFoldDB" id="A0A0F5VGN8"/>
<dbReference type="EMBL" id="JWYV01000001">
    <property type="protein sequence ID" value="KKD01341.1"/>
    <property type="molecule type" value="Genomic_DNA"/>
</dbReference>
<feature type="signal peptide" evidence="1">
    <location>
        <begin position="1"/>
        <end position="19"/>
    </location>
</feature>
<keyword evidence="1" id="KW-0732">Signal</keyword>
<sequence length="114" mass="12705">MKRQLLAMVIMIAASPVFADDKGVVNSGLETMKEEVAAATQAQLVTKEQAEEMGLNRSATYEVFSSISPENLTENVIEKLKESKMPYYSVDVMDPGSQEENYRAEVTEYFGKVE</sequence>
<organism evidence="2 3">
    <name type="scientific">Photobacterium halotolerans</name>
    <dbReference type="NCBI Taxonomy" id="265726"/>
    <lineage>
        <taxon>Bacteria</taxon>
        <taxon>Pseudomonadati</taxon>
        <taxon>Pseudomonadota</taxon>
        <taxon>Gammaproteobacteria</taxon>
        <taxon>Vibrionales</taxon>
        <taxon>Vibrionaceae</taxon>
        <taxon>Photobacterium</taxon>
    </lineage>
</organism>
<protein>
    <recommendedName>
        <fullName evidence="4">DUF3316 domain-containing protein</fullName>
    </recommendedName>
</protein>
<proteinExistence type="predicted"/>
<feature type="chain" id="PRO_5002496833" description="DUF3316 domain-containing protein" evidence="1">
    <location>
        <begin position="20"/>
        <end position="114"/>
    </location>
</feature>
<name>A0A0F5VGN8_9GAMM</name>
<evidence type="ECO:0000313" key="3">
    <source>
        <dbReference type="Proteomes" id="UP000033633"/>
    </source>
</evidence>
<gene>
    <name evidence="2" type="ORF">KY46_00450</name>
</gene>
<keyword evidence="3" id="KW-1185">Reference proteome</keyword>
<dbReference type="STRING" id="265726.KY46_00450"/>
<dbReference type="OrthoDB" id="5816445at2"/>
<evidence type="ECO:0000256" key="1">
    <source>
        <dbReference type="SAM" id="SignalP"/>
    </source>
</evidence>
<dbReference type="Proteomes" id="UP000033633">
    <property type="component" value="Unassembled WGS sequence"/>
</dbReference>
<accession>A0A0F5VGN8</accession>
<evidence type="ECO:0000313" key="2">
    <source>
        <dbReference type="EMBL" id="KKD01341.1"/>
    </source>
</evidence>
<evidence type="ECO:0008006" key="4">
    <source>
        <dbReference type="Google" id="ProtNLM"/>
    </source>
</evidence>
<dbReference type="PATRIC" id="fig|265726.11.peg.97"/>
<comment type="caution">
    <text evidence="2">The sequence shown here is derived from an EMBL/GenBank/DDBJ whole genome shotgun (WGS) entry which is preliminary data.</text>
</comment>
<dbReference type="RefSeq" id="WP_046218672.1">
    <property type="nucleotide sequence ID" value="NZ_JWYV01000001.1"/>
</dbReference>